<reference evidence="3" key="1">
    <citation type="submission" date="2015-04" db="EMBL/GenBank/DDBJ databases">
        <title>The genome sequence of the plant pathogenic Rhizarian Plasmodiophora brassicae reveals insights in its biotrophic life cycle and the origin of chitin synthesis.</title>
        <authorList>
            <person name="Schwelm A."/>
            <person name="Fogelqvist J."/>
            <person name="Knaust A."/>
            <person name="Julke S."/>
            <person name="Lilja T."/>
            <person name="Dhandapani V."/>
            <person name="Bonilla-Rosso G."/>
            <person name="Karlsson M."/>
            <person name="Shevchenko A."/>
            <person name="Choi S.R."/>
            <person name="Kim H.G."/>
            <person name="Park J.Y."/>
            <person name="Lim Y.P."/>
            <person name="Ludwig-Muller J."/>
            <person name="Dixelius C."/>
        </authorList>
    </citation>
    <scope>NUCLEOTIDE SEQUENCE</scope>
    <source>
        <tissue evidence="3">Potato root galls</tissue>
    </source>
</reference>
<dbReference type="AlphaFoldDB" id="A0A0H5QXP8"/>
<feature type="region of interest" description="Disordered" evidence="2">
    <location>
        <begin position="23"/>
        <end position="77"/>
    </location>
</feature>
<name>A0A0H5QXP8_9EUKA</name>
<evidence type="ECO:0000256" key="2">
    <source>
        <dbReference type="SAM" id="MobiDB-lite"/>
    </source>
</evidence>
<dbReference type="PANTHER" id="PTHR33724">
    <property type="entry name" value="INTRAFLAGELLAR TRANSPORT PROTEIN 43 HOMOLOG"/>
    <property type="match status" value="1"/>
</dbReference>
<evidence type="ECO:0000256" key="1">
    <source>
        <dbReference type="ARBA" id="ARBA00022794"/>
    </source>
</evidence>
<sequence>MIVATALFPVTIQFTYTLLSRNTMDNSSHSTSNAPNEAPKFGRRRNSVKHGSQNGEPANETKAEVAGTGAGPENTGKKWVDDIVADVDAIPDLSNVNDDAGATIAGSPVFMGTDNIQSLDELDEQIGFQLNTNTEGVDLSLLTRVMFSPELLNEPDVPWEMDLLLSQIASEIQIGKDFRSTQIDDNIQKQHQGSITTT</sequence>
<evidence type="ECO:0000313" key="3">
    <source>
        <dbReference type="EMBL" id="CRZ06401.1"/>
    </source>
</evidence>
<dbReference type="PANTHER" id="PTHR33724:SF1">
    <property type="entry name" value="INTRAFLAGELLAR TRANSPORT PROTEIN 43 HOMOLOG"/>
    <property type="match status" value="1"/>
</dbReference>
<organism evidence="3">
    <name type="scientific">Spongospora subterranea</name>
    <dbReference type="NCBI Taxonomy" id="70186"/>
    <lineage>
        <taxon>Eukaryota</taxon>
        <taxon>Sar</taxon>
        <taxon>Rhizaria</taxon>
        <taxon>Endomyxa</taxon>
        <taxon>Phytomyxea</taxon>
        <taxon>Plasmodiophorida</taxon>
        <taxon>Plasmodiophoridae</taxon>
        <taxon>Spongospora</taxon>
    </lineage>
</organism>
<keyword evidence="1" id="KW-0970">Cilium biogenesis/degradation</keyword>
<dbReference type="InterPro" id="IPR029302">
    <property type="entry name" value="IFT43"/>
</dbReference>
<feature type="compositionally biased region" description="Polar residues" evidence="2">
    <location>
        <begin position="23"/>
        <end position="35"/>
    </location>
</feature>
<dbReference type="GO" id="GO:0030991">
    <property type="term" value="C:intraciliary transport particle A"/>
    <property type="evidence" value="ECO:0007669"/>
    <property type="project" value="InterPro"/>
</dbReference>
<proteinExistence type="predicted"/>
<dbReference type="EMBL" id="HACM01005959">
    <property type="protein sequence ID" value="CRZ06401.1"/>
    <property type="molecule type" value="Transcribed_RNA"/>
</dbReference>
<dbReference type="Pfam" id="PF15305">
    <property type="entry name" value="IFT43"/>
    <property type="match status" value="1"/>
</dbReference>
<protein>
    <submittedName>
        <fullName evidence="3">Uncharacterized protein</fullName>
    </submittedName>
</protein>
<dbReference type="GO" id="GO:0005929">
    <property type="term" value="C:cilium"/>
    <property type="evidence" value="ECO:0007669"/>
    <property type="project" value="TreeGrafter"/>
</dbReference>
<accession>A0A0H5QXP8</accession>
<dbReference type="GO" id="GO:0035721">
    <property type="term" value="P:intraciliary retrograde transport"/>
    <property type="evidence" value="ECO:0007669"/>
    <property type="project" value="TreeGrafter"/>
</dbReference>